<dbReference type="InterPro" id="IPR000979">
    <property type="entry name" value="Phosphodiesterase_MJ0936/Vps29"/>
</dbReference>
<reference evidence="4" key="1">
    <citation type="journal article" date="2014" name="Genome Announc.">
        <title>Draft Genome Sequences of Three Alkaliphilic Bacillus Strains, Bacillus wakoensis JCM 9140T, Bacillus akibai JCM 9157T, and Bacillus hemicellulosilyticus JCM 9152T.</title>
        <authorList>
            <person name="Yuki M."/>
            <person name="Oshima K."/>
            <person name="Suda W."/>
            <person name="Oshida Y."/>
            <person name="Kitamura K."/>
            <person name="Iida T."/>
            <person name="Hattori M."/>
            <person name="Ohkuma M."/>
        </authorList>
    </citation>
    <scope>NUCLEOTIDE SEQUENCE [LARGE SCALE GENOMIC DNA]</scope>
    <source>
        <strain evidence="4">JCM 9152</strain>
    </source>
</reference>
<keyword evidence="2" id="KW-0479">Metal-binding</keyword>
<evidence type="ECO:0000259" key="3">
    <source>
        <dbReference type="Pfam" id="PF12850"/>
    </source>
</evidence>
<dbReference type="PANTHER" id="PTHR11124">
    <property type="entry name" value="VACUOLAR SORTING PROTEIN VPS29"/>
    <property type="match status" value="1"/>
</dbReference>
<dbReference type="RefSeq" id="WP_035342596.1">
    <property type="nucleotide sequence ID" value="NZ_BAUU01000009.1"/>
</dbReference>
<dbReference type="InterPro" id="IPR041802">
    <property type="entry name" value="MPP_YfcE"/>
</dbReference>
<dbReference type="CDD" id="cd00841">
    <property type="entry name" value="MPP_YfcE"/>
    <property type="match status" value="1"/>
</dbReference>
<comment type="cofactor">
    <cofactor evidence="2">
        <name>a divalent metal cation</name>
        <dbReference type="ChEBI" id="CHEBI:60240"/>
    </cofactor>
</comment>
<keyword evidence="5" id="KW-1185">Reference proteome</keyword>
<evidence type="ECO:0000256" key="1">
    <source>
        <dbReference type="ARBA" id="ARBA00008950"/>
    </source>
</evidence>
<accession>W4QES5</accession>
<dbReference type="SUPFAM" id="SSF56300">
    <property type="entry name" value="Metallo-dependent phosphatases"/>
    <property type="match status" value="1"/>
</dbReference>
<evidence type="ECO:0000313" key="4">
    <source>
        <dbReference type="EMBL" id="GAE30173.1"/>
    </source>
</evidence>
<dbReference type="InterPro" id="IPR024654">
    <property type="entry name" value="Calcineurin-like_PHP_lpxH"/>
</dbReference>
<protein>
    <recommendedName>
        <fullName evidence="2">Phosphoesterase</fullName>
        <ecNumber evidence="2">3.1.4.-</ecNumber>
    </recommendedName>
</protein>
<dbReference type="EMBL" id="BAUU01000009">
    <property type="protein sequence ID" value="GAE30173.1"/>
    <property type="molecule type" value="Genomic_DNA"/>
</dbReference>
<dbReference type="AlphaFoldDB" id="W4QES5"/>
<proteinExistence type="inferred from homology"/>
<comment type="similarity">
    <text evidence="1 2">Belongs to the metallophosphoesterase superfamily. YfcE family.</text>
</comment>
<dbReference type="Pfam" id="PF12850">
    <property type="entry name" value="Metallophos_2"/>
    <property type="match status" value="1"/>
</dbReference>
<organism evidence="4 5">
    <name type="scientific">Halalkalibacter hemicellulosilyticusJCM 9152</name>
    <dbReference type="NCBI Taxonomy" id="1236971"/>
    <lineage>
        <taxon>Bacteria</taxon>
        <taxon>Bacillati</taxon>
        <taxon>Bacillota</taxon>
        <taxon>Bacilli</taxon>
        <taxon>Bacillales</taxon>
        <taxon>Bacillaceae</taxon>
        <taxon>Halalkalibacter</taxon>
    </lineage>
</organism>
<dbReference type="NCBIfam" id="TIGR00040">
    <property type="entry name" value="yfcE"/>
    <property type="match status" value="1"/>
</dbReference>
<evidence type="ECO:0000313" key="5">
    <source>
        <dbReference type="Proteomes" id="UP000018895"/>
    </source>
</evidence>
<dbReference type="InterPro" id="IPR029052">
    <property type="entry name" value="Metallo-depent_PP-like"/>
</dbReference>
<dbReference type="EC" id="3.1.4.-" evidence="2"/>
<dbReference type="GO" id="GO:0046872">
    <property type="term" value="F:metal ion binding"/>
    <property type="evidence" value="ECO:0007669"/>
    <property type="project" value="UniProtKB-KW"/>
</dbReference>
<sequence length="169" mass="18985">MKALILSDSHGWTNEVKEILDRHRTEVDIIFHCGDSELELEHSALAGARVVKGNCDFGADFPDEIQEEVEGIFFYVTHGHLYNVKMTTDPLSYRAEEVGANVACFGHTHIATSFEHNGVIYINPGSIKLPLGRRTRTYAIFESANDESKVTFHQQDDGEIVEELTAVYK</sequence>
<dbReference type="OrthoDB" id="9800565at2"/>
<dbReference type="Gene3D" id="3.60.21.10">
    <property type="match status" value="1"/>
</dbReference>
<evidence type="ECO:0000256" key="2">
    <source>
        <dbReference type="RuleBase" id="RU362039"/>
    </source>
</evidence>
<comment type="caution">
    <text evidence="4">The sequence shown here is derived from an EMBL/GenBank/DDBJ whole genome shotgun (WGS) entry which is preliminary data.</text>
</comment>
<dbReference type="GO" id="GO:0016787">
    <property type="term" value="F:hydrolase activity"/>
    <property type="evidence" value="ECO:0007669"/>
    <property type="project" value="UniProtKB-UniRule"/>
</dbReference>
<feature type="domain" description="Calcineurin-like phosphoesterase" evidence="3">
    <location>
        <begin position="1"/>
        <end position="144"/>
    </location>
</feature>
<dbReference type="STRING" id="1236971.JCM9152_1570"/>
<name>W4QES5_9BACI</name>
<dbReference type="Proteomes" id="UP000018895">
    <property type="component" value="Unassembled WGS sequence"/>
</dbReference>
<gene>
    <name evidence="4" type="ORF">JCM9152_1570</name>
</gene>